<reference evidence="3 4" key="1">
    <citation type="submission" date="2021-03" db="EMBL/GenBank/DDBJ databases">
        <title>Metabolic Capacity of the Antarctic Cyanobacterium Phormidium pseudopriestleyi that Sustains Oxygenic Photosynthesis in the Presence of Hydrogen Sulfide.</title>
        <authorList>
            <person name="Lumian J.E."/>
            <person name="Jungblut A.D."/>
            <person name="Dillon M.L."/>
            <person name="Hawes I."/>
            <person name="Doran P.T."/>
            <person name="Mackey T.J."/>
            <person name="Dick G.J."/>
            <person name="Grettenberger C.L."/>
            <person name="Sumner D.Y."/>
        </authorList>
    </citation>
    <scope>NUCLEOTIDE SEQUENCE [LARGE SCALE GENOMIC DNA]</scope>
    <source>
        <strain evidence="3 4">FRX01</strain>
    </source>
</reference>
<dbReference type="InterPro" id="IPR050469">
    <property type="entry name" value="Diguanylate_Cyclase"/>
</dbReference>
<feature type="coiled-coil region" evidence="1">
    <location>
        <begin position="27"/>
        <end position="89"/>
    </location>
</feature>
<dbReference type="Pfam" id="PF00990">
    <property type="entry name" value="GGDEF"/>
    <property type="match status" value="1"/>
</dbReference>
<sequence>MTIEPSRNMTCVKTKFYQADEDEPEPNTSLLLEVERLRLKLDKFKQEKAKLLCTQKTLMLHNQTLSALVSELMQKLEAEQRDRQQTESTYQFLVTNLLREKADLEIMLDTIVEHSDLMEELLHEQSIRDPLTGLFNRRYLAKSLERELCRAQLTERSLGLIMLDVDHFKRFNDTYGHEAGDVVLQEFGWLLKTESGALDIACRYGGEEFMVILPEASLEKTQQQAEHLRKQVKRLKLTYLDQDLPRVSISVGVAVFPQHGLSGNNLMQAADAALYQGKSQGRDRVVTAAG</sequence>
<dbReference type="PANTHER" id="PTHR45138:SF9">
    <property type="entry name" value="DIGUANYLATE CYCLASE DGCM-RELATED"/>
    <property type="match status" value="1"/>
</dbReference>
<dbReference type="InterPro" id="IPR000160">
    <property type="entry name" value="GGDEF_dom"/>
</dbReference>
<name>A0ABS3FQ09_9CYAN</name>
<evidence type="ECO:0000313" key="3">
    <source>
        <dbReference type="EMBL" id="MBO0348701.1"/>
    </source>
</evidence>
<dbReference type="PROSITE" id="PS50887">
    <property type="entry name" value="GGDEF"/>
    <property type="match status" value="1"/>
</dbReference>
<dbReference type="NCBIfam" id="TIGR00254">
    <property type="entry name" value="GGDEF"/>
    <property type="match status" value="1"/>
</dbReference>
<keyword evidence="4" id="KW-1185">Reference proteome</keyword>
<comment type="caution">
    <text evidence="3">The sequence shown here is derived from an EMBL/GenBank/DDBJ whole genome shotgun (WGS) entry which is preliminary data.</text>
</comment>
<dbReference type="InterPro" id="IPR043128">
    <property type="entry name" value="Rev_trsase/Diguanyl_cyclase"/>
</dbReference>
<keyword evidence="1" id="KW-0175">Coiled coil</keyword>
<dbReference type="PANTHER" id="PTHR45138">
    <property type="entry name" value="REGULATORY COMPONENTS OF SENSORY TRANSDUCTION SYSTEM"/>
    <property type="match status" value="1"/>
</dbReference>
<evidence type="ECO:0000313" key="4">
    <source>
        <dbReference type="Proteomes" id="UP000664844"/>
    </source>
</evidence>
<evidence type="ECO:0000256" key="1">
    <source>
        <dbReference type="SAM" id="Coils"/>
    </source>
</evidence>
<protein>
    <submittedName>
        <fullName evidence="3">GGDEF domain-containing protein</fullName>
    </submittedName>
</protein>
<dbReference type="CDD" id="cd01949">
    <property type="entry name" value="GGDEF"/>
    <property type="match status" value="1"/>
</dbReference>
<dbReference type="EMBL" id="JAFLQW010000168">
    <property type="protein sequence ID" value="MBO0348701.1"/>
    <property type="molecule type" value="Genomic_DNA"/>
</dbReference>
<gene>
    <name evidence="3" type="ORF">J0895_06220</name>
</gene>
<dbReference type="Proteomes" id="UP000664844">
    <property type="component" value="Unassembled WGS sequence"/>
</dbReference>
<dbReference type="Gene3D" id="3.30.70.270">
    <property type="match status" value="1"/>
</dbReference>
<accession>A0ABS3FQ09</accession>
<evidence type="ECO:0000259" key="2">
    <source>
        <dbReference type="PROSITE" id="PS50887"/>
    </source>
</evidence>
<organism evidence="3 4">
    <name type="scientific">Phormidium pseudopriestleyi FRX01</name>
    <dbReference type="NCBI Taxonomy" id="1759528"/>
    <lineage>
        <taxon>Bacteria</taxon>
        <taxon>Bacillati</taxon>
        <taxon>Cyanobacteriota</taxon>
        <taxon>Cyanophyceae</taxon>
        <taxon>Oscillatoriophycideae</taxon>
        <taxon>Oscillatoriales</taxon>
        <taxon>Oscillatoriaceae</taxon>
        <taxon>Phormidium</taxon>
    </lineage>
</organism>
<dbReference type="SUPFAM" id="SSF55073">
    <property type="entry name" value="Nucleotide cyclase"/>
    <property type="match status" value="1"/>
</dbReference>
<proteinExistence type="predicted"/>
<dbReference type="SMART" id="SM00267">
    <property type="entry name" value="GGDEF"/>
    <property type="match status" value="1"/>
</dbReference>
<dbReference type="InterPro" id="IPR029787">
    <property type="entry name" value="Nucleotide_cyclase"/>
</dbReference>
<dbReference type="RefSeq" id="WP_207087245.1">
    <property type="nucleotide sequence ID" value="NZ_JAFLQW010000168.1"/>
</dbReference>
<feature type="domain" description="GGDEF" evidence="2">
    <location>
        <begin position="156"/>
        <end position="290"/>
    </location>
</feature>